<protein>
    <submittedName>
        <fullName evidence="1">Uncharacterized protein</fullName>
    </submittedName>
</protein>
<dbReference type="Proteomes" id="UP000281406">
    <property type="component" value="Unassembled WGS sequence"/>
</dbReference>
<keyword evidence="2" id="KW-1185">Reference proteome</keyword>
<dbReference type="AlphaFoldDB" id="A0A3N0YH87"/>
<name>A0A3N0YH87_ANAGA</name>
<evidence type="ECO:0000313" key="1">
    <source>
        <dbReference type="EMBL" id="ROL45168.1"/>
    </source>
</evidence>
<dbReference type="EMBL" id="RJVU01042602">
    <property type="protein sequence ID" value="ROL45168.1"/>
    <property type="molecule type" value="Genomic_DNA"/>
</dbReference>
<reference evidence="1 2" key="1">
    <citation type="submission" date="2018-10" db="EMBL/GenBank/DDBJ databases">
        <title>Genome assembly for a Yunnan-Guizhou Plateau 3E fish, Anabarilius grahami (Regan), and its evolutionary and genetic applications.</title>
        <authorList>
            <person name="Jiang W."/>
        </authorList>
    </citation>
    <scope>NUCLEOTIDE SEQUENCE [LARGE SCALE GENOMIC DNA]</scope>
    <source>
        <strain evidence="1">AG-KIZ</strain>
        <tissue evidence="1">Muscle</tissue>
    </source>
</reference>
<sequence>MGLTTVLAAGLLKHSILCHREGKERELDGERDGEEKDKHRLRGHRFDELTMNIRVPTGSVSVSFKPSSCFYLFILHSLVSAVDFNGLQTVERQNYSFSASSKGFKRYQTRNKGLFGPPVVKIEFQEAGSARCLFSKKLISTERKEGMERGNVMNRVFQQTTETWGLEDRGQLQHTLPHPFLFSLSVYLSFFHSFFLSS</sequence>
<comment type="caution">
    <text evidence="1">The sequence shown here is derived from an EMBL/GenBank/DDBJ whole genome shotgun (WGS) entry which is preliminary data.</text>
</comment>
<accession>A0A3N0YH87</accession>
<organism evidence="1 2">
    <name type="scientific">Anabarilius grahami</name>
    <name type="common">Kanglang fish</name>
    <name type="synonym">Barilius grahami</name>
    <dbReference type="NCBI Taxonomy" id="495550"/>
    <lineage>
        <taxon>Eukaryota</taxon>
        <taxon>Metazoa</taxon>
        <taxon>Chordata</taxon>
        <taxon>Craniata</taxon>
        <taxon>Vertebrata</taxon>
        <taxon>Euteleostomi</taxon>
        <taxon>Actinopterygii</taxon>
        <taxon>Neopterygii</taxon>
        <taxon>Teleostei</taxon>
        <taxon>Ostariophysi</taxon>
        <taxon>Cypriniformes</taxon>
        <taxon>Xenocyprididae</taxon>
        <taxon>Xenocypridinae</taxon>
        <taxon>Xenocypridinae incertae sedis</taxon>
        <taxon>Anabarilius</taxon>
    </lineage>
</organism>
<evidence type="ECO:0000313" key="2">
    <source>
        <dbReference type="Proteomes" id="UP000281406"/>
    </source>
</evidence>
<proteinExistence type="predicted"/>
<gene>
    <name evidence="1" type="ORF">DPX16_8297</name>
</gene>